<dbReference type="InterPro" id="IPR018499">
    <property type="entry name" value="Tetraspanin/Peripherin"/>
</dbReference>
<name>A0A9P0MT08_NEZVI</name>
<protein>
    <recommendedName>
        <fullName evidence="8">Tetraspanin</fullName>
    </recommendedName>
</protein>
<evidence type="ECO:0000256" key="3">
    <source>
        <dbReference type="ARBA" id="ARBA00022989"/>
    </source>
</evidence>
<dbReference type="OrthoDB" id="6628431at2759"/>
<dbReference type="AlphaFoldDB" id="A0A9P0MT08"/>
<dbReference type="SUPFAM" id="SSF48652">
    <property type="entry name" value="Tetraspanin"/>
    <property type="match status" value="1"/>
</dbReference>
<reference evidence="6" key="1">
    <citation type="submission" date="2022-01" db="EMBL/GenBank/DDBJ databases">
        <authorList>
            <person name="King R."/>
        </authorList>
    </citation>
    <scope>NUCLEOTIDE SEQUENCE</scope>
</reference>
<keyword evidence="3 5" id="KW-1133">Transmembrane helix</keyword>
<accession>A0A9P0MT08</accession>
<organism evidence="6 7">
    <name type="scientific">Nezara viridula</name>
    <name type="common">Southern green stink bug</name>
    <name type="synonym">Cimex viridulus</name>
    <dbReference type="NCBI Taxonomy" id="85310"/>
    <lineage>
        <taxon>Eukaryota</taxon>
        <taxon>Metazoa</taxon>
        <taxon>Ecdysozoa</taxon>
        <taxon>Arthropoda</taxon>
        <taxon>Hexapoda</taxon>
        <taxon>Insecta</taxon>
        <taxon>Pterygota</taxon>
        <taxon>Neoptera</taxon>
        <taxon>Paraneoptera</taxon>
        <taxon>Hemiptera</taxon>
        <taxon>Heteroptera</taxon>
        <taxon>Panheteroptera</taxon>
        <taxon>Pentatomomorpha</taxon>
        <taxon>Pentatomoidea</taxon>
        <taxon>Pentatomidae</taxon>
        <taxon>Pentatominae</taxon>
        <taxon>Nezara</taxon>
    </lineage>
</organism>
<dbReference type="Gene3D" id="1.10.1450.10">
    <property type="entry name" value="Tetraspanin"/>
    <property type="match status" value="1"/>
</dbReference>
<feature type="transmembrane region" description="Helical" evidence="5">
    <location>
        <begin position="60"/>
        <end position="83"/>
    </location>
</feature>
<evidence type="ECO:0000313" key="7">
    <source>
        <dbReference type="Proteomes" id="UP001152798"/>
    </source>
</evidence>
<dbReference type="InterPro" id="IPR008952">
    <property type="entry name" value="Tetraspanin_EC2_sf"/>
</dbReference>
<sequence>MFSYFLTAKIFLNLNSYTLFSSIVLLVGCFTHILISLNFYVREVDFLHLIQFHLAECIPIIFTITYSMLAILSFILICLKFRLTTLTYLSYYENFLMKITLFAAVTLAIINMLISIFCFIKEGNLTKRTENGLYAAIQDYNNDQKSKEIMDRIQIRYRCCGIISYKDWFRHDWFKKRSDSDDPISALMKLSGNEHIPFSCCSDVLLRPCIHHFLQSDKHLYDYDFVGGTLHTFWTEGCLEIISHNYLNAFHSVNFSNFLVMTLYLIQFVFDRIIQTADSTTFINGHLQSWVFMKPAMNQFLFPGNKYKLGALKRKFIMDTGRYKKHKSVIEKKKRERKCRKSVQFKEVVVSYPNSKERSEDSCQDEENKSK</sequence>
<keyword evidence="2 5" id="KW-0812">Transmembrane</keyword>
<gene>
    <name evidence="6" type="ORF">NEZAVI_LOCUS12072</name>
</gene>
<evidence type="ECO:0000256" key="5">
    <source>
        <dbReference type="SAM" id="Phobius"/>
    </source>
</evidence>
<dbReference type="EMBL" id="OV725081">
    <property type="protein sequence ID" value="CAH1403465.1"/>
    <property type="molecule type" value="Genomic_DNA"/>
</dbReference>
<evidence type="ECO:0008006" key="8">
    <source>
        <dbReference type="Google" id="ProtNLM"/>
    </source>
</evidence>
<evidence type="ECO:0000256" key="2">
    <source>
        <dbReference type="ARBA" id="ARBA00022692"/>
    </source>
</evidence>
<evidence type="ECO:0000256" key="1">
    <source>
        <dbReference type="ARBA" id="ARBA00004141"/>
    </source>
</evidence>
<dbReference type="Pfam" id="PF00335">
    <property type="entry name" value="Tetraspanin"/>
    <property type="match status" value="1"/>
</dbReference>
<feature type="transmembrane region" description="Helical" evidence="5">
    <location>
        <begin position="20"/>
        <end position="40"/>
    </location>
</feature>
<dbReference type="GO" id="GO:0016020">
    <property type="term" value="C:membrane"/>
    <property type="evidence" value="ECO:0007669"/>
    <property type="project" value="UniProtKB-SubCell"/>
</dbReference>
<feature type="transmembrane region" description="Helical" evidence="5">
    <location>
        <begin position="95"/>
        <end position="120"/>
    </location>
</feature>
<keyword evidence="4 5" id="KW-0472">Membrane</keyword>
<keyword evidence="7" id="KW-1185">Reference proteome</keyword>
<dbReference type="Proteomes" id="UP001152798">
    <property type="component" value="Chromosome 5"/>
</dbReference>
<comment type="subcellular location">
    <subcellularLocation>
        <location evidence="1">Membrane</location>
        <topology evidence="1">Multi-pass membrane protein</topology>
    </subcellularLocation>
</comment>
<proteinExistence type="predicted"/>
<evidence type="ECO:0000313" key="6">
    <source>
        <dbReference type="EMBL" id="CAH1403465.1"/>
    </source>
</evidence>
<evidence type="ECO:0000256" key="4">
    <source>
        <dbReference type="ARBA" id="ARBA00023136"/>
    </source>
</evidence>